<evidence type="ECO:0000256" key="9">
    <source>
        <dbReference type="SAM" id="MobiDB-lite"/>
    </source>
</evidence>
<feature type="compositionally biased region" description="Polar residues" evidence="9">
    <location>
        <begin position="114"/>
        <end position="124"/>
    </location>
</feature>
<dbReference type="GO" id="GO:0070181">
    <property type="term" value="F:small ribosomal subunit rRNA binding"/>
    <property type="evidence" value="ECO:0007669"/>
    <property type="project" value="TreeGrafter"/>
</dbReference>
<dbReference type="SUPFAM" id="SSF46992">
    <property type="entry name" value="Ribosomal protein S20"/>
    <property type="match status" value="1"/>
</dbReference>
<evidence type="ECO:0000256" key="4">
    <source>
        <dbReference type="ARBA" id="ARBA00022884"/>
    </source>
</evidence>
<protein>
    <recommendedName>
        <fullName evidence="7 8">Small ribosomal subunit protein bS20</fullName>
    </recommendedName>
</protein>
<evidence type="ECO:0000256" key="3">
    <source>
        <dbReference type="ARBA" id="ARBA00022730"/>
    </source>
</evidence>
<dbReference type="Proteomes" id="UP000032946">
    <property type="component" value="Chromosome"/>
</dbReference>
<dbReference type="InterPro" id="IPR002583">
    <property type="entry name" value="Ribosomal_bS20"/>
</dbReference>
<feature type="region of interest" description="Disordered" evidence="9">
    <location>
        <begin position="98"/>
        <end position="124"/>
    </location>
</feature>
<dbReference type="PANTHER" id="PTHR33398:SF1">
    <property type="entry name" value="SMALL RIBOSOMAL SUBUNIT PROTEIN BS20C"/>
    <property type="match status" value="1"/>
</dbReference>
<comment type="similarity">
    <text evidence="2 8">Belongs to the bacterial ribosomal protein bS20 family.</text>
</comment>
<dbReference type="NCBIfam" id="TIGR00029">
    <property type="entry name" value="S20"/>
    <property type="match status" value="1"/>
</dbReference>
<organism evidence="10 11">
    <name type="scientific">Limnospira indica PCC 8005</name>
    <dbReference type="NCBI Taxonomy" id="376219"/>
    <lineage>
        <taxon>Bacteria</taxon>
        <taxon>Bacillati</taxon>
        <taxon>Cyanobacteriota</taxon>
        <taxon>Cyanophyceae</taxon>
        <taxon>Oscillatoriophycideae</taxon>
        <taxon>Oscillatoriales</taxon>
        <taxon>Sirenicapillariaceae</taxon>
        <taxon>Limnospira</taxon>
    </lineage>
</organism>
<dbReference type="GO" id="GO:0003735">
    <property type="term" value="F:structural constituent of ribosome"/>
    <property type="evidence" value="ECO:0007669"/>
    <property type="project" value="InterPro"/>
</dbReference>
<proteinExistence type="inferred from homology"/>
<dbReference type="FunFam" id="1.20.58.110:FF:000001">
    <property type="entry name" value="30S ribosomal protein S20"/>
    <property type="match status" value="1"/>
</dbReference>
<keyword evidence="5 8" id="KW-0689">Ribosomal protein</keyword>
<evidence type="ECO:0000256" key="6">
    <source>
        <dbReference type="ARBA" id="ARBA00023274"/>
    </source>
</evidence>
<evidence type="ECO:0000256" key="7">
    <source>
        <dbReference type="ARBA" id="ARBA00035136"/>
    </source>
</evidence>
<dbReference type="GO" id="GO:0005829">
    <property type="term" value="C:cytosol"/>
    <property type="evidence" value="ECO:0007669"/>
    <property type="project" value="TreeGrafter"/>
</dbReference>
<keyword evidence="4 8" id="KW-0694">RNA-binding</keyword>
<feature type="compositionally biased region" description="Basic residues" evidence="9">
    <location>
        <begin position="98"/>
        <end position="113"/>
    </location>
</feature>
<evidence type="ECO:0000256" key="8">
    <source>
        <dbReference type="HAMAP-Rule" id="MF_00500"/>
    </source>
</evidence>
<evidence type="ECO:0000256" key="2">
    <source>
        <dbReference type="ARBA" id="ARBA00007634"/>
    </source>
</evidence>
<dbReference type="HAMAP" id="MF_00500">
    <property type="entry name" value="Ribosomal_bS20"/>
    <property type="match status" value="1"/>
</dbReference>
<gene>
    <name evidence="8 10" type="primary">rpsT</name>
    <name evidence="8" type="synonym">rps20</name>
    <name evidence="10" type="ORF">ARTHRO_10646</name>
</gene>
<accession>A0A9P1KCQ3</accession>
<dbReference type="PANTHER" id="PTHR33398">
    <property type="entry name" value="30S RIBOSOMAL PROTEIN S20"/>
    <property type="match status" value="1"/>
</dbReference>
<comment type="function">
    <text evidence="1 8">Binds directly to 16S ribosomal RNA.</text>
</comment>
<dbReference type="Gene3D" id="1.20.58.110">
    <property type="entry name" value="Ribosomal protein S20"/>
    <property type="match status" value="1"/>
</dbReference>
<reference evidence="10 11" key="1">
    <citation type="submission" date="2014-02" db="EMBL/GenBank/DDBJ databases">
        <authorList>
            <person name="Genoscope - CEA"/>
        </authorList>
    </citation>
    <scope>NUCLEOTIDE SEQUENCE [LARGE SCALE GENOMIC DNA]</scope>
    <source>
        <strain evidence="10 11">PCC 8005</strain>
    </source>
</reference>
<name>A0A9P1KCQ3_9CYAN</name>
<dbReference type="InterPro" id="IPR036510">
    <property type="entry name" value="Ribosomal_bS20_sf"/>
</dbReference>
<evidence type="ECO:0000313" key="11">
    <source>
        <dbReference type="Proteomes" id="UP000032946"/>
    </source>
</evidence>
<dbReference type="Pfam" id="PF01649">
    <property type="entry name" value="Ribosomal_S20p"/>
    <property type="match status" value="1"/>
</dbReference>
<dbReference type="AlphaFoldDB" id="A0A9P1KCQ3"/>
<dbReference type="EMBL" id="FO818640">
    <property type="protein sequence ID" value="CDM92973.1"/>
    <property type="molecule type" value="Genomic_DNA"/>
</dbReference>
<keyword evidence="6 8" id="KW-0687">Ribonucleoprotein</keyword>
<dbReference type="GO" id="GO:0006412">
    <property type="term" value="P:translation"/>
    <property type="evidence" value="ECO:0007669"/>
    <property type="project" value="UniProtKB-UniRule"/>
</dbReference>
<keyword evidence="11" id="KW-1185">Reference proteome</keyword>
<evidence type="ECO:0000256" key="1">
    <source>
        <dbReference type="ARBA" id="ARBA00003134"/>
    </source>
</evidence>
<dbReference type="GO" id="GO:0015935">
    <property type="term" value="C:small ribosomal subunit"/>
    <property type="evidence" value="ECO:0007669"/>
    <property type="project" value="TreeGrafter"/>
</dbReference>
<keyword evidence="3 8" id="KW-0699">rRNA-binding</keyword>
<evidence type="ECO:0000313" key="10">
    <source>
        <dbReference type="EMBL" id="CDM92973.1"/>
    </source>
</evidence>
<evidence type="ECO:0000256" key="5">
    <source>
        <dbReference type="ARBA" id="ARBA00022980"/>
    </source>
</evidence>
<sequence>MVFLEILIIKDPRSPTPEAMANIKSAIKRVQIAERNRLRNRTYNSAVRTLMRKYFAAVEQYAANPSDEALQEVQQRMSATTSKIDKAVKVGVLHRNNAARKKSRLARFLKRHQPNSSAQEATAS</sequence>